<dbReference type="Proteomes" id="UP000559117">
    <property type="component" value="Unassembled WGS sequence"/>
</dbReference>
<name>A0A840UME2_9FIRM</name>
<proteinExistence type="predicted"/>
<dbReference type="AlphaFoldDB" id="A0A840UME2"/>
<evidence type="ECO:0000313" key="1">
    <source>
        <dbReference type="EMBL" id="MBB5335422.1"/>
    </source>
</evidence>
<gene>
    <name evidence="1" type="ORF">HNR32_000543</name>
</gene>
<dbReference type="Pfam" id="PF12646">
    <property type="entry name" value="DUF3783"/>
    <property type="match status" value="1"/>
</dbReference>
<comment type="caution">
    <text evidence="1">The sequence shown here is derived from an EMBL/GenBank/DDBJ whole genome shotgun (WGS) entry which is preliminary data.</text>
</comment>
<organism evidence="1 2">
    <name type="scientific">Pectinatus brassicae</name>
    <dbReference type="NCBI Taxonomy" id="862415"/>
    <lineage>
        <taxon>Bacteria</taxon>
        <taxon>Bacillati</taxon>
        <taxon>Bacillota</taxon>
        <taxon>Negativicutes</taxon>
        <taxon>Selenomonadales</taxon>
        <taxon>Selenomonadaceae</taxon>
        <taxon>Pectinatus</taxon>
    </lineage>
</organism>
<keyword evidence="2" id="KW-1185">Reference proteome</keyword>
<protein>
    <recommendedName>
        <fullName evidence="3">DUF3783 domain-containing protein</fullName>
    </recommendedName>
</protein>
<evidence type="ECO:0008006" key="3">
    <source>
        <dbReference type="Google" id="ProtNLM"/>
    </source>
</evidence>
<dbReference type="InterPro" id="IPR016621">
    <property type="entry name" value="UCP014543"/>
</dbReference>
<dbReference type="EMBL" id="JACHFH010000004">
    <property type="protein sequence ID" value="MBB5335422.1"/>
    <property type="molecule type" value="Genomic_DNA"/>
</dbReference>
<sequence length="134" mass="16060">MDKRKEEKILLYNFSDEEYLNQISGIFKALRIQVVILKPEDYCQKIGYLLKLPGFSVVERDEDKDFDFNHEVLVFYNIKNKRLDEVLKKLRNADIEIIYKAVVTPLNRFWSLERLCLSIQKEHGYILEQKSKNE</sequence>
<evidence type="ECO:0000313" key="2">
    <source>
        <dbReference type="Proteomes" id="UP000559117"/>
    </source>
</evidence>
<accession>A0A840UME2</accession>
<reference evidence="1 2" key="1">
    <citation type="submission" date="2020-08" db="EMBL/GenBank/DDBJ databases">
        <title>Genomic Encyclopedia of Type Strains, Phase IV (KMG-IV): sequencing the most valuable type-strain genomes for metagenomic binning, comparative biology and taxonomic classification.</title>
        <authorList>
            <person name="Goeker M."/>
        </authorList>
    </citation>
    <scope>NUCLEOTIDE SEQUENCE [LARGE SCALE GENOMIC DNA]</scope>
    <source>
        <strain evidence="1 2">DSM 24661</strain>
    </source>
</reference>
<dbReference type="RefSeq" id="WP_183859381.1">
    <property type="nucleotide sequence ID" value="NZ_JACHFH010000004.1"/>
</dbReference>